<reference evidence="1 2" key="1">
    <citation type="submission" date="2021-03" db="EMBL/GenBank/DDBJ databases">
        <title>Enterococcal diversity collection.</title>
        <authorList>
            <person name="Gilmore M.S."/>
            <person name="Schwartzman J."/>
            <person name="Van Tyne D."/>
            <person name="Martin M."/>
            <person name="Earl A.M."/>
            <person name="Manson A.L."/>
            <person name="Straub T."/>
            <person name="Salamzade R."/>
            <person name="Saavedra J."/>
            <person name="Lebreton F."/>
            <person name="Prichula J."/>
            <person name="Schaufler K."/>
            <person name="Gaca A."/>
            <person name="Sgardioli B."/>
            <person name="Wagenaar J."/>
            <person name="Strong T."/>
        </authorList>
    </citation>
    <scope>NUCLEOTIDE SEQUENCE [LARGE SCALE GENOMIC DNA]</scope>
    <source>
        <strain evidence="1 2">MJM16</strain>
    </source>
</reference>
<comment type="caution">
    <text evidence="1">The sequence shown here is derived from an EMBL/GenBank/DDBJ whole genome shotgun (WGS) entry which is preliminary data.</text>
</comment>
<gene>
    <name evidence="1" type="ORF">JZO85_22765</name>
</gene>
<dbReference type="EMBL" id="JAFLVR010000089">
    <property type="protein sequence ID" value="MBO0455081.1"/>
    <property type="molecule type" value="Genomic_DNA"/>
</dbReference>
<organism evidence="1 2">
    <name type="scientific">Candidatus Enterococcus murrayae</name>
    <dbReference type="NCBI Taxonomy" id="2815321"/>
    <lineage>
        <taxon>Bacteria</taxon>
        <taxon>Bacillati</taxon>
        <taxon>Bacillota</taxon>
        <taxon>Bacilli</taxon>
        <taxon>Lactobacillales</taxon>
        <taxon>Enterococcaceae</taxon>
        <taxon>Enterococcus</taxon>
    </lineage>
</organism>
<sequence length="72" mass="8460">MNKESNNLDEIKQALEKIRSEKYPNISSELFDSIVDIQFEYLESDSRSKGRERTKKIIKEYIENDIEGATEC</sequence>
<accession>A0ABS3HNP7</accession>
<proteinExistence type="predicted"/>
<protein>
    <submittedName>
        <fullName evidence="1">Uncharacterized protein</fullName>
    </submittedName>
</protein>
<name>A0ABS3HNP7_9ENTE</name>
<dbReference type="RefSeq" id="WP_207110799.1">
    <property type="nucleotide sequence ID" value="NZ_JAFLVR010000089.1"/>
</dbReference>
<dbReference type="Proteomes" id="UP000664495">
    <property type="component" value="Unassembled WGS sequence"/>
</dbReference>
<evidence type="ECO:0000313" key="2">
    <source>
        <dbReference type="Proteomes" id="UP000664495"/>
    </source>
</evidence>
<keyword evidence="2" id="KW-1185">Reference proteome</keyword>
<evidence type="ECO:0000313" key="1">
    <source>
        <dbReference type="EMBL" id="MBO0455081.1"/>
    </source>
</evidence>